<dbReference type="OrthoDB" id="10646784at2759"/>
<dbReference type="Proteomes" id="UP000325081">
    <property type="component" value="Unassembled WGS sequence"/>
</dbReference>
<feature type="compositionally biased region" description="Basic residues" evidence="1">
    <location>
        <begin position="46"/>
        <end position="60"/>
    </location>
</feature>
<dbReference type="GO" id="GO:0006508">
    <property type="term" value="P:proteolysis"/>
    <property type="evidence" value="ECO:0007669"/>
    <property type="project" value="UniProtKB-KW"/>
</dbReference>
<keyword evidence="2" id="KW-0645">Protease</keyword>
<name>A0A5A7RKV7_STRAF</name>
<dbReference type="AlphaFoldDB" id="A0A5A7RKV7"/>
<reference evidence="3" key="1">
    <citation type="journal article" date="2019" name="Curr. Biol.">
        <title>Genome Sequence of Striga asiatica Provides Insight into the Evolution of Plant Parasitism.</title>
        <authorList>
            <person name="Yoshida S."/>
            <person name="Kim S."/>
            <person name="Wafula E.K."/>
            <person name="Tanskanen J."/>
            <person name="Kim Y.M."/>
            <person name="Honaas L."/>
            <person name="Yang Z."/>
            <person name="Spallek T."/>
            <person name="Conn C.E."/>
            <person name="Ichihashi Y."/>
            <person name="Cheong K."/>
            <person name="Cui S."/>
            <person name="Der J.P."/>
            <person name="Gundlach H."/>
            <person name="Jiao Y."/>
            <person name="Hori C."/>
            <person name="Ishida J.K."/>
            <person name="Kasahara H."/>
            <person name="Kiba T."/>
            <person name="Kim M.S."/>
            <person name="Koo N."/>
            <person name="Laohavisit A."/>
            <person name="Lee Y.H."/>
            <person name="Lumba S."/>
            <person name="McCourt P."/>
            <person name="Mortimer J.C."/>
            <person name="Mutuku J.M."/>
            <person name="Nomura T."/>
            <person name="Sasaki-Sekimoto Y."/>
            <person name="Seto Y."/>
            <person name="Wang Y."/>
            <person name="Wakatake T."/>
            <person name="Sakakibara H."/>
            <person name="Demura T."/>
            <person name="Yamaguchi S."/>
            <person name="Yoneyama K."/>
            <person name="Manabe R.I."/>
            <person name="Nelson D.C."/>
            <person name="Schulman A.H."/>
            <person name="Timko M.P."/>
            <person name="dePamphilis C.W."/>
            <person name="Choi D."/>
            <person name="Shirasu K."/>
        </authorList>
    </citation>
    <scope>NUCLEOTIDE SEQUENCE [LARGE SCALE GENOMIC DNA]</scope>
    <source>
        <strain evidence="3">cv. UVA1</strain>
    </source>
</reference>
<accession>A0A5A7RKV7</accession>
<proteinExistence type="predicted"/>
<keyword evidence="2" id="KW-0378">Hydrolase</keyword>
<feature type="region of interest" description="Disordered" evidence="1">
    <location>
        <begin position="42"/>
        <end position="108"/>
    </location>
</feature>
<keyword evidence="3" id="KW-1185">Reference proteome</keyword>
<feature type="compositionally biased region" description="Low complexity" evidence="1">
    <location>
        <begin position="81"/>
        <end position="97"/>
    </location>
</feature>
<gene>
    <name evidence="2" type="ORF">STAS_35569</name>
</gene>
<evidence type="ECO:0000256" key="1">
    <source>
        <dbReference type="SAM" id="MobiDB-lite"/>
    </source>
</evidence>
<sequence length="216" mass="23409">MGDSSPLLAIVTRKVSGHCVRGGRASIKAPPESRKKFIANFSFSRPNHRRTHRIERRRRSPTAENADVDSAIFSSTDSRLSNPTRRSSPPARRAATTVPGGRRSSTTRHIAPAPRTVVGPLAPVAADLSHLVAPLSRPVAPWLTPRNAAIGTTLVSSKRSRTLSSSCRWSCQAHGGRRSSPNGIIRCPSRNSATGRRRHWQCPPPHTSEYAPLLAG</sequence>
<dbReference type="EMBL" id="BKCP01013625">
    <property type="protein sequence ID" value="GER57738.1"/>
    <property type="molecule type" value="Genomic_DNA"/>
</dbReference>
<evidence type="ECO:0000313" key="3">
    <source>
        <dbReference type="Proteomes" id="UP000325081"/>
    </source>
</evidence>
<evidence type="ECO:0000313" key="2">
    <source>
        <dbReference type="EMBL" id="GER57738.1"/>
    </source>
</evidence>
<organism evidence="2 3">
    <name type="scientific">Striga asiatica</name>
    <name type="common">Asiatic witchweed</name>
    <name type="synonym">Buchnera asiatica</name>
    <dbReference type="NCBI Taxonomy" id="4170"/>
    <lineage>
        <taxon>Eukaryota</taxon>
        <taxon>Viridiplantae</taxon>
        <taxon>Streptophyta</taxon>
        <taxon>Embryophyta</taxon>
        <taxon>Tracheophyta</taxon>
        <taxon>Spermatophyta</taxon>
        <taxon>Magnoliopsida</taxon>
        <taxon>eudicotyledons</taxon>
        <taxon>Gunneridae</taxon>
        <taxon>Pentapetalae</taxon>
        <taxon>asterids</taxon>
        <taxon>lamiids</taxon>
        <taxon>Lamiales</taxon>
        <taxon>Orobanchaceae</taxon>
        <taxon>Buchnereae</taxon>
        <taxon>Striga</taxon>
    </lineage>
</organism>
<comment type="caution">
    <text evidence="2">The sequence shown here is derived from an EMBL/GenBank/DDBJ whole genome shotgun (WGS) entry which is preliminary data.</text>
</comment>
<protein>
    <submittedName>
        <fullName evidence="2">ATP-dependent caseinolytic (Clp)protease/crotonase family protein</fullName>
    </submittedName>
</protein>
<dbReference type="GO" id="GO:0008233">
    <property type="term" value="F:peptidase activity"/>
    <property type="evidence" value="ECO:0007669"/>
    <property type="project" value="UniProtKB-KW"/>
</dbReference>
<feature type="region of interest" description="Disordered" evidence="1">
    <location>
        <begin position="191"/>
        <end position="216"/>
    </location>
</feature>